<protein>
    <recommendedName>
        <fullName evidence="5">Cilia- and flagella-associated protein 251</fullName>
    </recommendedName>
</protein>
<evidence type="ECO:0000256" key="5">
    <source>
        <dbReference type="ARBA" id="ARBA00040994"/>
    </source>
</evidence>
<feature type="non-terminal residue" evidence="6">
    <location>
        <position position="1"/>
    </location>
</feature>
<reference evidence="6" key="1">
    <citation type="submission" date="2015-11" db="EMBL/GenBank/DDBJ databases">
        <title>De novo transcriptome assembly of four potential Pierce s Disease insect vectors from Arizona vineyards.</title>
        <authorList>
            <person name="Tassone E.E."/>
        </authorList>
    </citation>
    <scope>NUCLEOTIDE SEQUENCE</scope>
</reference>
<dbReference type="InterPro" id="IPR015943">
    <property type="entry name" value="WD40/YVTN_repeat-like_dom_sf"/>
</dbReference>
<dbReference type="GO" id="GO:0031514">
    <property type="term" value="C:motile cilium"/>
    <property type="evidence" value="ECO:0007669"/>
    <property type="project" value="TreeGrafter"/>
</dbReference>
<proteinExistence type="predicted"/>
<keyword evidence="3" id="KW-0677">Repeat</keyword>
<dbReference type="PANTHER" id="PTHR13720">
    <property type="entry name" value="WD-40 REPEAT PROTEIN"/>
    <property type="match status" value="1"/>
</dbReference>
<dbReference type="Gene3D" id="2.130.10.10">
    <property type="entry name" value="YVTN repeat-like/Quinoprotein amine dehydrogenase"/>
    <property type="match status" value="2"/>
</dbReference>
<organism evidence="6">
    <name type="scientific">Cuerna arida</name>
    <dbReference type="NCBI Taxonomy" id="1464854"/>
    <lineage>
        <taxon>Eukaryota</taxon>
        <taxon>Metazoa</taxon>
        <taxon>Ecdysozoa</taxon>
        <taxon>Arthropoda</taxon>
        <taxon>Hexapoda</taxon>
        <taxon>Insecta</taxon>
        <taxon>Pterygota</taxon>
        <taxon>Neoptera</taxon>
        <taxon>Paraneoptera</taxon>
        <taxon>Hemiptera</taxon>
        <taxon>Auchenorrhyncha</taxon>
        <taxon>Membracoidea</taxon>
        <taxon>Cicadellidae</taxon>
        <taxon>Cicadellinae</taxon>
        <taxon>Proconiini</taxon>
        <taxon>Cuerna</taxon>
    </lineage>
</organism>
<dbReference type="AlphaFoldDB" id="A0A1B6FA10"/>
<evidence type="ECO:0000256" key="1">
    <source>
        <dbReference type="ARBA" id="ARBA00004138"/>
    </source>
</evidence>
<evidence type="ECO:0000256" key="4">
    <source>
        <dbReference type="ARBA" id="ARBA00023273"/>
    </source>
</evidence>
<name>A0A1B6FA10_9HEMI</name>
<evidence type="ECO:0000256" key="2">
    <source>
        <dbReference type="ARBA" id="ARBA00022574"/>
    </source>
</evidence>
<comment type="subcellular location">
    <subcellularLocation>
        <location evidence="1">Cell projection</location>
        <location evidence="1">Cilium</location>
    </subcellularLocation>
</comment>
<dbReference type="SMART" id="SM00320">
    <property type="entry name" value="WD40"/>
    <property type="match status" value="7"/>
</dbReference>
<accession>A0A1B6FA10</accession>
<evidence type="ECO:0000313" key="6">
    <source>
        <dbReference type="EMBL" id="JAS47060.1"/>
    </source>
</evidence>
<dbReference type="EMBL" id="GECZ01022709">
    <property type="protein sequence ID" value="JAS47060.1"/>
    <property type="molecule type" value="Transcribed_RNA"/>
</dbReference>
<dbReference type="SUPFAM" id="SSF50978">
    <property type="entry name" value="WD40 repeat-like"/>
    <property type="match status" value="1"/>
</dbReference>
<gene>
    <name evidence="6" type="ORF">g.18327</name>
</gene>
<keyword evidence="4" id="KW-0966">Cell projection</keyword>
<dbReference type="InterPro" id="IPR050630">
    <property type="entry name" value="WD_repeat_EMAP"/>
</dbReference>
<sequence length="786" mass="90047">VTVSPLPHPLVQLWIWRKDKKTAAADRYIIDTYGEVMELTMNPYCEEEFVLTSQFAVFFFSFKKDWDNASDRLHCEVLHEIHNRLGSFTDTTYLPRVAKALSSTSKGYVIVWEDKDKLQHTIHHGKHVRLNLEEITHIEVVDEVVAIATVSGNIRFYDYSLKFLWASKEHIGTLVTLAFNLNGKSKEGVHALCTLTSHSSACAVTWRKETEQLIDATLQQKPFHVRHFVTSTKNGELAYFNSTKELPHKMLYPSSANYTAIDVMPQSSYICAGTSEGQVILIDFYDCKIKVTKQLPIEHNECGAVSFLRYSPSGLLLACGMYSGEIWLLDPLLLTPRYSPLTNCVDCITHLVFSSRSDYFAVADTGMCVTVFFLLDPPVPVGQFRAHSKVIRDIMFVACDDRLLLYTVGEDRNIVQFEIVNKSEEVTDKILKFVNIHRVEQSAVPCCIVPYSLDENYYLMVNTEMKFKLLAADTLKCCKTIQAPNLEYPITFLECFTGNDQPYLLFGTDQEIGLHILPPDGNPYKSLAYRMSPTRIICCRIHSQGKYMFTISENCSVINMWKINTTAVDEFYTQGGVGLDPFLSLLEGGKGGWQEKDLREFFLFGQFIHQGERPNTVRALSKSLQVCEMVNIFRALGFFPTKYQIDNILYEVLGPDVSRKHQSDSKIKYEDFVKVYLNHRPCQELTVTDLHQAFLDFYEGAYFTERDPSQRRLDVDPIFSTESLVEKLVTTGEEMTFQEMYASLSTLMESKLEIKHEDYFSVPPMPFMPKEMSFHTFFTTLLGFKY</sequence>
<evidence type="ECO:0000256" key="3">
    <source>
        <dbReference type="ARBA" id="ARBA00022737"/>
    </source>
</evidence>
<keyword evidence="2" id="KW-0853">WD repeat</keyword>
<dbReference type="PANTHER" id="PTHR13720:SF13">
    <property type="entry name" value="CILIA- AND FLAGELLA-ASSOCIATED PROTEIN 251"/>
    <property type="match status" value="1"/>
</dbReference>
<dbReference type="InterPro" id="IPR036322">
    <property type="entry name" value="WD40_repeat_dom_sf"/>
</dbReference>
<dbReference type="InterPro" id="IPR001680">
    <property type="entry name" value="WD40_rpt"/>
</dbReference>